<organism evidence="1 2">
    <name type="scientific">Sphingomonas limnosediminicola</name>
    <dbReference type="NCBI Taxonomy" id="940133"/>
    <lineage>
        <taxon>Bacteria</taxon>
        <taxon>Pseudomonadati</taxon>
        <taxon>Pseudomonadota</taxon>
        <taxon>Alphaproteobacteria</taxon>
        <taxon>Sphingomonadales</taxon>
        <taxon>Sphingomonadaceae</taxon>
        <taxon>Sphingomonas</taxon>
    </lineage>
</organism>
<dbReference type="Proteomes" id="UP001500827">
    <property type="component" value="Unassembled WGS sequence"/>
</dbReference>
<reference evidence="2" key="1">
    <citation type="journal article" date="2019" name="Int. J. Syst. Evol. Microbiol.">
        <title>The Global Catalogue of Microorganisms (GCM) 10K type strain sequencing project: providing services to taxonomists for standard genome sequencing and annotation.</title>
        <authorList>
            <consortium name="The Broad Institute Genomics Platform"/>
            <consortium name="The Broad Institute Genome Sequencing Center for Infectious Disease"/>
            <person name="Wu L."/>
            <person name="Ma J."/>
        </authorList>
    </citation>
    <scope>NUCLEOTIDE SEQUENCE [LARGE SCALE GENOMIC DNA]</scope>
    <source>
        <strain evidence="2">JCM 17543</strain>
    </source>
</reference>
<dbReference type="InterPro" id="IPR047879">
    <property type="entry name" value="YjiT"/>
</dbReference>
<evidence type="ECO:0000313" key="1">
    <source>
        <dbReference type="EMBL" id="GAA3895298.1"/>
    </source>
</evidence>
<accession>A0ABP7L5E6</accession>
<evidence type="ECO:0000313" key="2">
    <source>
        <dbReference type="Proteomes" id="UP001500827"/>
    </source>
</evidence>
<comment type="caution">
    <text evidence="1">The sequence shown here is derived from an EMBL/GenBank/DDBJ whole genome shotgun (WGS) entry which is preliminary data.</text>
</comment>
<dbReference type="NCBIfam" id="NF038336">
    <property type="entry name" value="YjiT_fam"/>
    <property type="match status" value="1"/>
</dbReference>
<keyword evidence="2" id="KW-1185">Reference proteome</keyword>
<dbReference type="RefSeq" id="WP_344698858.1">
    <property type="nucleotide sequence ID" value="NZ_BAABBM010000001.1"/>
</dbReference>
<gene>
    <name evidence="1" type="ORF">GCM10022276_12970</name>
</gene>
<proteinExistence type="predicted"/>
<protein>
    <submittedName>
        <fullName evidence="1">STY4851/ECs_5259 family protein</fullName>
    </submittedName>
</protein>
<name>A0ABP7L5E6_9SPHN</name>
<dbReference type="EMBL" id="BAABBM010000001">
    <property type="protein sequence ID" value="GAA3895298.1"/>
    <property type="molecule type" value="Genomic_DNA"/>
</dbReference>
<sequence>MGSARDGEPPGAEKELLELRLREAGDDVGKLAALSTALAERSELWVRAYRIRAIARMQAARSRKEHGGSPKMALAVSKYGISSPDGRWLYQYKVSDESFRQLAKDVRALAGKQPLQDSSVAAGLFVLWASEWFRRCHEGGVLRWQELEHAIGLSRPQQAWRDTAKRGLDAWGRPVISGASARYFLGTLAREGGFPAAAIKQEHRGWACEVLQSLVAALVLERAPDEEVALELARSLAQKLPLAFSDEDFLVLCADLALAITRLRMDAQEPASAAGIPVSAWLDVHRPDWRDGLPMRTDAPAAAALLDQLMLVKARPMARGELAASRILRLTAKGWEEALRLHLDGALGASAARALASSEGRLQLYAARELARYVPWQLASISSQADSWEATGYQEAAGTYQVPFSVPIGVVARSERRAEGSFELTGGAAIRSPFLVFAITSRDQEGPLELLVRGSGSGCYREEELALRTPDDWQVVATAGDEDVRCLGEGGAGYRLWLVRGGAAVLTPDGDRYRVVGRQAFERKDRIELIGNALPGVEPCDPELVIYRGPPLVSLCRGGQRVANAGQLYVRRAGKWQPAPAPLPEGNHEIGWLDCGILRDRLRLAVVPSTATLKTGRTGKQARFELTGWSGCRLAPLEGAPVLHLAADTLWVGRETGEVVRRFTAEITWPEPNERAALVTVRYPAGAGISDDTGRVLRPREMVTPRDLPRLAAFADGAMVMFARLRDDRGLRVPETDLSWSFEDEMPLTMIAADVGSVLASAQIGSRVELGLHDGIEDYWYVAQFDKELLLDGNGLVSSRGVVEAGTVLCGRAIERPTEEREIASYSLVDEQNHRPIRLPPDLTGRWLVYLRAEDQVISRPLVYCGQAQSAAARNSFEHAMALPQIVGEEALREALEKASADGPDAASLVHYLNELVASLRGLPPVSVPVLQYVAEYPGALARMVLFGSEKQREAVLRLEGALPFAWYLIPADTWKRAEGAMFEDARSKLEKEGVPGSDVTRYALQMAMGAKLDLLTRQPILNAVLGGAAERHSIRDVVQRFLNRNIDRISRAEGSVFREKAGLDLPTYFLELPPRSLEVLDAPCAAALAACGRWLPSIRHLRRIKSVARTFPAFFEEAFTATFLHEVETGNPHRELSSHGC</sequence>